<feature type="compositionally biased region" description="Basic residues" evidence="1">
    <location>
        <begin position="273"/>
        <end position="283"/>
    </location>
</feature>
<feature type="compositionally biased region" description="Polar residues" evidence="1">
    <location>
        <begin position="290"/>
        <end position="303"/>
    </location>
</feature>
<keyword evidence="3" id="KW-1185">Reference proteome</keyword>
<feature type="compositionally biased region" description="Polar residues" evidence="1">
    <location>
        <begin position="388"/>
        <end position="397"/>
    </location>
</feature>
<evidence type="ECO:0000313" key="2">
    <source>
        <dbReference type="EMBL" id="ROT38354.1"/>
    </source>
</evidence>
<feature type="compositionally biased region" description="Basic and acidic residues" evidence="1">
    <location>
        <begin position="149"/>
        <end position="168"/>
    </location>
</feature>
<evidence type="ECO:0000256" key="1">
    <source>
        <dbReference type="SAM" id="MobiDB-lite"/>
    </source>
</evidence>
<dbReference type="EMBL" id="ML119055">
    <property type="protein sequence ID" value="ROT38354.1"/>
    <property type="molecule type" value="Genomic_DNA"/>
</dbReference>
<sequence length="446" mass="49551">MTLSHIHTSFQLISHESRLEFLRENWDFWGPGVFWPEEKFRPKDPNARDLVYFMTKLTTVFLLLHRPLRKIWDSGEQFHGVLRNAYRIIESDETKSENDTCPLTTIHIVYALDQAVVLWRIACLPNAPELQSHDPCHLSSAVLPTPRIHTPESHDSWAIEESRPERNSKGKNSKGKNVASNSRASLVVEIPSSCGVGEPYDLNEPGSQEEGQNSTVAVLLAGSDVELSTEQANISQPVREGGATRPTPKPSTAVTPPRSSTIPKLGKSSAVRKSGKDRKRKSSFSKPAEPSTQEDSSMSNAVTPSKPRAKKRKISEAESHYPGECSQPSSQQPGQIKPSSPGQHLPTQEDSSAANVKNAPSAASTPRGKRGRAQTTAVARPSVEDVTESVSPDNNKIQTRDKKLVTLDKLCQSMENDVRYRSTEENELRFKLQRLREEIEDLKRAL</sequence>
<feature type="region of interest" description="Disordered" evidence="1">
    <location>
        <begin position="144"/>
        <end position="184"/>
    </location>
</feature>
<dbReference type="RefSeq" id="XP_028466160.1">
    <property type="nucleotide sequence ID" value="XM_028614177.1"/>
</dbReference>
<feature type="region of interest" description="Disordered" evidence="1">
    <location>
        <begin position="228"/>
        <end position="397"/>
    </location>
</feature>
<reference evidence="2 3" key="1">
    <citation type="journal article" date="2018" name="Mol. Ecol.">
        <title>The obligate alkalophilic soda-lake fungus Sodiomyces alkalinus has shifted to a protein diet.</title>
        <authorList>
            <person name="Grum-Grzhimaylo A.A."/>
            <person name="Falkoski D.L."/>
            <person name="van den Heuvel J."/>
            <person name="Valero-Jimenez C.A."/>
            <person name="Min B."/>
            <person name="Choi I.G."/>
            <person name="Lipzen A."/>
            <person name="Daum C.G."/>
            <person name="Aanen D.K."/>
            <person name="Tsang A."/>
            <person name="Henrissat B."/>
            <person name="Bilanenko E.N."/>
            <person name="de Vries R.P."/>
            <person name="van Kan J.A.L."/>
            <person name="Grigoriev I.V."/>
            <person name="Debets A.J.M."/>
        </authorList>
    </citation>
    <scope>NUCLEOTIDE SEQUENCE [LARGE SCALE GENOMIC DNA]</scope>
    <source>
        <strain evidence="2 3">F11</strain>
    </source>
</reference>
<dbReference type="Proteomes" id="UP000272025">
    <property type="component" value="Unassembled WGS sequence"/>
</dbReference>
<dbReference type="AlphaFoldDB" id="A0A3N2PV55"/>
<name>A0A3N2PV55_SODAK</name>
<evidence type="ECO:0000313" key="3">
    <source>
        <dbReference type="Proteomes" id="UP000272025"/>
    </source>
</evidence>
<organism evidence="2 3">
    <name type="scientific">Sodiomyces alkalinus (strain CBS 110278 / VKM F-3762 / F11)</name>
    <name type="common">Alkaliphilic filamentous fungus</name>
    <dbReference type="NCBI Taxonomy" id="1314773"/>
    <lineage>
        <taxon>Eukaryota</taxon>
        <taxon>Fungi</taxon>
        <taxon>Dikarya</taxon>
        <taxon>Ascomycota</taxon>
        <taxon>Pezizomycotina</taxon>
        <taxon>Sordariomycetes</taxon>
        <taxon>Hypocreomycetidae</taxon>
        <taxon>Glomerellales</taxon>
        <taxon>Plectosphaerellaceae</taxon>
        <taxon>Sodiomyces</taxon>
    </lineage>
</organism>
<proteinExistence type="predicted"/>
<feature type="compositionally biased region" description="Polar residues" evidence="1">
    <location>
        <begin position="326"/>
        <end position="355"/>
    </location>
</feature>
<feature type="compositionally biased region" description="Polar residues" evidence="1">
    <location>
        <begin position="250"/>
        <end position="262"/>
    </location>
</feature>
<gene>
    <name evidence="2" type="ORF">SODALDRAFT_359440</name>
</gene>
<dbReference type="GeneID" id="39582655"/>
<protein>
    <submittedName>
        <fullName evidence="2">Uncharacterized protein</fullName>
    </submittedName>
</protein>
<accession>A0A3N2PV55</accession>